<proteinExistence type="predicted"/>
<dbReference type="PANTHER" id="PTHR15629">
    <property type="entry name" value="SH3YL1 PROTEIN"/>
    <property type="match status" value="1"/>
</dbReference>
<name>A0A076F9S5_9BACT</name>
<evidence type="ECO:0000259" key="1">
    <source>
        <dbReference type="Pfam" id="PF04366"/>
    </source>
</evidence>
<feature type="domain" description="Ysc84 actin-binding" evidence="1">
    <location>
        <begin position="90"/>
        <end position="176"/>
    </location>
</feature>
<reference evidence="3" key="1">
    <citation type="journal article" date="2014" name="Genome Announc.">
        <title>Complete Genome Sequence of Campylobacter iguaniorum Strain 1485ET, Isolated from a Bearded Dragon (Pogona vitticeps).</title>
        <authorList>
            <person name="Gilbert M.J."/>
            <person name="Miller W.G."/>
            <person name="Yee E."/>
            <person name="Kik M."/>
            <person name="Wagenaar J.A."/>
            <person name="Duim B."/>
        </authorList>
    </citation>
    <scope>NUCLEOTIDE SEQUENCE [LARGE SCALE GENOMIC DNA]</scope>
    <source>
        <strain evidence="3">1485E</strain>
    </source>
</reference>
<dbReference type="InterPro" id="IPR051702">
    <property type="entry name" value="SH3_domain_YSC84-like"/>
</dbReference>
<protein>
    <submittedName>
        <fullName evidence="2">Putative lipid-binding protein (SYLF/DUF500 domain)</fullName>
    </submittedName>
</protein>
<dbReference type="PATRIC" id="fig|1244531.5.peg.589"/>
<accession>A0A076F9S5</accession>
<dbReference type="GO" id="GO:0035091">
    <property type="term" value="F:phosphatidylinositol binding"/>
    <property type="evidence" value="ECO:0007669"/>
    <property type="project" value="TreeGrafter"/>
</dbReference>
<keyword evidence="3" id="KW-1185">Reference proteome</keyword>
<dbReference type="CDD" id="cd11524">
    <property type="entry name" value="SYLF"/>
    <property type="match status" value="1"/>
</dbReference>
<dbReference type="Pfam" id="PF04366">
    <property type="entry name" value="Ysc84"/>
    <property type="match status" value="1"/>
</dbReference>
<dbReference type="STRING" id="1244531.CIG2463D_0578"/>
<organism evidence="2 3">
    <name type="scientific">Campylobacter iguaniorum</name>
    <dbReference type="NCBI Taxonomy" id="1244531"/>
    <lineage>
        <taxon>Bacteria</taxon>
        <taxon>Pseudomonadati</taxon>
        <taxon>Campylobacterota</taxon>
        <taxon>Epsilonproteobacteria</taxon>
        <taxon>Campylobacterales</taxon>
        <taxon>Campylobacteraceae</taxon>
        <taxon>Campylobacter</taxon>
    </lineage>
</organism>
<dbReference type="InterPro" id="IPR007461">
    <property type="entry name" value="Ysc84_actin-binding"/>
</dbReference>
<dbReference type="HOGENOM" id="CLU_1388030_0_0_7"/>
<dbReference type="RefSeq" id="WP_038453527.1">
    <property type="nucleotide sequence ID" value="NZ_CP009043.1"/>
</dbReference>
<evidence type="ECO:0000313" key="3">
    <source>
        <dbReference type="Proteomes" id="UP000028486"/>
    </source>
</evidence>
<dbReference type="eggNOG" id="COG2930">
    <property type="taxonomic scope" value="Bacteria"/>
</dbReference>
<dbReference type="PANTHER" id="PTHR15629:SF2">
    <property type="entry name" value="SH3 DOMAIN-CONTAINING YSC84-LIKE PROTEIN 1"/>
    <property type="match status" value="1"/>
</dbReference>
<dbReference type="AlphaFoldDB" id="A0A076F9S5"/>
<dbReference type="Proteomes" id="UP000028486">
    <property type="component" value="Chromosome"/>
</dbReference>
<evidence type="ECO:0000313" key="2">
    <source>
        <dbReference type="EMBL" id="AII14443.1"/>
    </source>
</evidence>
<dbReference type="OrthoDB" id="198978at2"/>
<dbReference type="EMBL" id="CP009043">
    <property type="protein sequence ID" value="AII14443.1"/>
    <property type="molecule type" value="Genomic_DNA"/>
</dbReference>
<dbReference type="KEGG" id="caj:CIG1485E_0578"/>
<gene>
    <name evidence="2" type="ORF">CIG1485E_0578</name>
</gene>
<sequence length="197" mass="20864">MRKIILSLMLCVASLFGNDELLLDSANAYQMVLRANDGIPAANLVEKSSAIIIFPRVVKAGFILGGIVGKGTMLVKNGDSWHPKGVKIGGGSIGLQAGYEDSYLVLYILKSSIVKDIEDAKFTFQADASVSFGSIGANTAKISDISFSKDIYAYSNNSGYFAGAKLGGTVIGVDEKIKFDVNSYGFNSLIQALNSAN</sequence>